<dbReference type="AlphaFoldDB" id="A0AAD4Q4X5"/>
<dbReference type="SUPFAM" id="SSF51735">
    <property type="entry name" value="NAD(P)-binding Rossmann-fold domains"/>
    <property type="match status" value="1"/>
</dbReference>
<dbReference type="Pfam" id="PF13561">
    <property type="entry name" value="adh_short_C2"/>
    <property type="match status" value="1"/>
</dbReference>
<dbReference type="Proteomes" id="UP001201262">
    <property type="component" value="Unassembled WGS sequence"/>
</dbReference>
<comment type="caution">
    <text evidence="4">The sequence shown here is derived from an EMBL/GenBank/DDBJ whole genome shotgun (WGS) entry which is preliminary data.</text>
</comment>
<keyword evidence="3" id="KW-0560">Oxidoreductase</keyword>
<evidence type="ECO:0000256" key="3">
    <source>
        <dbReference type="ARBA" id="ARBA00023002"/>
    </source>
</evidence>
<evidence type="ECO:0000256" key="1">
    <source>
        <dbReference type="ARBA" id="ARBA00006484"/>
    </source>
</evidence>
<organism evidence="4 5">
    <name type="scientific">Talaromyces proteolyticus</name>
    <dbReference type="NCBI Taxonomy" id="1131652"/>
    <lineage>
        <taxon>Eukaryota</taxon>
        <taxon>Fungi</taxon>
        <taxon>Dikarya</taxon>
        <taxon>Ascomycota</taxon>
        <taxon>Pezizomycotina</taxon>
        <taxon>Eurotiomycetes</taxon>
        <taxon>Eurotiomycetidae</taxon>
        <taxon>Eurotiales</taxon>
        <taxon>Trichocomaceae</taxon>
        <taxon>Talaromyces</taxon>
        <taxon>Talaromyces sect. Bacilispori</taxon>
    </lineage>
</organism>
<dbReference type="PRINTS" id="PR00081">
    <property type="entry name" value="GDHRDH"/>
</dbReference>
<keyword evidence="5" id="KW-1185">Reference proteome</keyword>
<proteinExistence type="inferred from homology"/>
<evidence type="ECO:0000313" key="5">
    <source>
        <dbReference type="Proteomes" id="UP001201262"/>
    </source>
</evidence>
<dbReference type="PANTHER" id="PTHR43618:SF2">
    <property type="entry name" value="CHAIN DEHYDROGENASE, PUTATIVE (AFU_ORTHOLOGUE AFUA_6G06930)-RELATED"/>
    <property type="match status" value="1"/>
</dbReference>
<dbReference type="GeneID" id="70251923"/>
<dbReference type="InterPro" id="IPR020904">
    <property type="entry name" value="Sc_DH/Rdtase_CS"/>
</dbReference>
<dbReference type="CDD" id="cd05233">
    <property type="entry name" value="SDR_c"/>
    <property type="match status" value="1"/>
</dbReference>
<gene>
    <name evidence="4" type="ORF">BGW36DRAFT_444163</name>
</gene>
<name>A0AAD4Q4X5_9EURO</name>
<sequence>MPFSLKGKRVLVTAGSRGLGAEICQKFAEEGCNVAINYYTNVEAAQSLANRLIEEYSVKACIIKGDTTVAEDNERLINETKANFGGLDVVIANAGWTRFAKPGDIYDLSIDEWNTCWNANVLSHLQLMQAAKPILEQNPEGGAYILTSSITGITPAGSSIGYSVTKSAALHLMKHFAFCFGPKIRVNAVLPGILLTDQGKKFGDAQIKNLQEKAALKHETYLDDCADVYVSLSKNTSITGQQIVVDSGLVMGGLPKQK</sequence>
<dbReference type="GO" id="GO:0016491">
    <property type="term" value="F:oxidoreductase activity"/>
    <property type="evidence" value="ECO:0007669"/>
    <property type="project" value="UniProtKB-KW"/>
</dbReference>
<dbReference type="Gene3D" id="3.40.50.720">
    <property type="entry name" value="NAD(P)-binding Rossmann-like Domain"/>
    <property type="match status" value="1"/>
</dbReference>
<dbReference type="EMBL" id="JAJTJA010000002">
    <property type="protein sequence ID" value="KAH8703716.1"/>
    <property type="molecule type" value="Genomic_DNA"/>
</dbReference>
<reference evidence="4" key="1">
    <citation type="submission" date="2021-12" db="EMBL/GenBank/DDBJ databases">
        <title>Convergent genome expansion in fungi linked to evolution of root-endophyte symbiosis.</title>
        <authorList>
            <consortium name="DOE Joint Genome Institute"/>
            <person name="Ke Y.-H."/>
            <person name="Bonito G."/>
            <person name="Liao H.-L."/>
            <person name="Looney B."/>
            <person name="Rojas-Flechas A."/>
            <person name="Nash J."/>
            <person name="Hameed K."/>
            <person name="Schadt C."/>
            <person name="Martin F."/>
            <person name="Crous P.W."/>
            <person name="Miettinen O."/>
            <person name="Magnuson J.K."/>
            <person name="Labbe J."/>
            <person name="Jacobson D."/>
            <person name="Doktycz M.J."/>
            <person name="Veneault-Fourrey C."/>
            <person name="Kuo A."/>
            <person name="Mondo S."/>
            <person name="Calhoun S."/>
            <person name="Riley R."/>
            <person name="Ohm R."/>
            <person name="LaButti K."/>
            <person name="Andreopoulos B."/>
            <person name="Pangilinan J."/>
            <person name="Nolan M."/>
            <person name="Tritt A."/>
            <person name="Clum A."/>
            <person name="Lipzen A."/>
            <person name="Daum C."/>
            <person name="Barry K."/>
            <person name="Grigoriev I.V."/>
            <person name="Vilgalys R."/>
        </authorList>
    </citation>
    <scope>NUCLEOTIDE SEQUENCE</scope>
    <source>
        <strain evidence="4">PMI_201</strain>
    </source>
</reference>
<dbReference type="InterPro" id="IPR002347">
    <property type="entry name" value="SDR_fam"/>
</dbReference>
<protein>
    <submittedName>
        <fullName evidence="4">NADP(+)-dependent dehydrogenase</fullName>
    </submittedName>
</protein>
<evidence type="ECO:0000256" key="2">
    <source>
        <dbReference type="ARBA" id="ARBA00022857"/>
    </source>
</evidence>
<accession>A0AAD4Q4X5</accession>
<dbReference type="PANTHER" id="PTHR43618">
    <property type="entry name" value="7-ALPHA-HYDROXYSTEROID DEHYDROGENASE"/>
    <property type="match status" value="1"/>
</dbReference>
<dbReference type="PROSITE" id="PS00061">
    <property type="entry name" value="ADH_SHORT"/>
    <property type="match status" value="1"/>
</dbReference>
<dbReference type="InterPro" id="IPR036291">
    <property type="entry name" value="NAD(P)-bd_dom_sf"/>
</dbReference>
<evidence type="ECO:0000313" key="4">
    <source>
        <dbReference type="EMBL" id="KAH8703716.1"/>
    </source>
</evidence>
<dbReference type="RefSeq" id="XP_046076734.1">
    <property type="nucleotide sequence ID" value="XM_046221636.1"/>
</dbReference>
<dbReference type="InterPro" id="IPR052178">
    <property type="entry name" value="Sec_Metab_Biosynth_SDR"/>
</dbReference>
<keyword evidence="2" id="KW-0521">NADP</keyword>
<comment type="similarity">
    <text evidence="1">Belongs to the short-chain dehydrogenases/reductases (SDR) family.</text>
</comment>